<protein>
    <submittedName>
        <fullName evidence="4">Uncharacterized protein</fullName>
    </submittedName>
</protein>
<name>A0ABS2M8N0_9ACTN</name>
<reference evidence="4 5" key="1">
    <citation type="submission" date="2021-01" db="EMBL/GenBank/DDBJ databases">
        <title>Sequencing the genomes of 1000 actinobacteria strains.</title>
        <authorList>
            <person name="Klenk H.-P."/>
        </authorList>
    </citation>
    <scope>NUCLEOTIDE SEQUENCE [LARGE SCALE GENOMIC DNA]</scope>
    <source>
        <strain evidence="4 5">DSM 18239</strain>
    </source>
</reference>
<sequence length="611" mass="59608">MSRQTTASSPRRVLLSLAATALVGAGLPLAAAPAGAVAGAAEGDPPFAGYAATTTATPVRIEIYEPTIPIPATPQAELNLGYSVVKADSSTSRGRASFMWPGDAVGEGFKTILENLGLPPELVAPLAEGGYPVQVNSNHPAGPERAADEPFPGVVNRTRATEGRTFAEVGYSTDCRLGDPGAGDQGDGGSDDGEAPGVPGLPGLPGLPEIPGLPGIPGLGSLTDGLTGGLTDGLTGGKSDGKSGGGLLGGLSGSRADTAAPTARERRTARAEVGAADDGAAEEVECQIPAQLAALVDIGGYAAESVVTNDPTAVRAVSRSAVGDVSLLGGVVTLSGITARAVAGSDGAKGTTGGGADYGVLTIAGQKFRFGADGFEAAGQAAPVPGLPDEAGAALEALGIQLLLPQPSYEREGDKATSTVHGIQVVIDAGVLRRQLDALPLNALADLLDQIPEEAGQLKSLLGAALNLSPRFVITLGNATSVVDTSQPVDIPTGEVPDNNTTGGGDPTSPTDGAGAGTGGGGAGTPGTPGTPGEPAVPGSGGSADGDLVDAAPTAAGLPPLFSIPGALLLGAIAAATVAGSYLRRLGVMALGGGGACPHGLDSGLPDLRKA</sequence>
<feature type="compositionally biased region" description="Gly residues" evidence="1">
    <location>
        <begin position="226"/>
        <end position="252"/>
    </location>
</feature>
<evidence type="ECO:0000256" key="1">
    <source>
        <dbReference type="SAM" id="MobiDB-lite"/>
    </source>
</evidence>
<evidence type="ECO:0000256" key="3">
    <source>
        <dbReference type="SAM" id="SignalP"/>
    </source>
</evidence>
<evidence type="ECO:0000313" key="5">
    <source>
        <dbReference type="Proteomes" id="UP000732378"/>
    </source>
</evidence>
<keyword evidence="3" id="KW-0732">Signal</keyword>
<dbReference type="InterPro" id="IPR006311">
    <property type="entry name" value="TAT_signal"/>
</dbReference>
<keyword evidence="2" id="KW-1133">Transmembrane helix</keyword>
<feature type="compositionally biased region" description="Low complexity" evidence="1">
    <location>
        <begin position="497"/>
        <end position="513"/>
    </location>
</feature>
<feature type="transmembrane region" description="Helical" evidence="2">
    <location>
        <begin position="562"/>
        <end position="583"/>
    </location>
</feature>
<keyword evidence="2" id="KW-0812">Transmembrane</keyword>
<dbReference type="NCBIfam" id="NF040603">
    <property type="entry name" value="choice_anch_P"/>
    <property type="match status" value="1"/>
</dbReference>
<feature type="region of interest" description="Disordered" evidence="1">
    <location>
        <begin position="484"/>
        <end position="548"/>
    </location>
</feature>
<organism evidence="4 5">
    <name type="scientific">Nocardioides salarius</name>
    <dbReference type="NCBI Taxonomy" id="374513"/>
    <lineage>
        <taxon>Bacteria</taxon>
        <taxon>Bacillati</taxon>
        <taxon>Actinomycetota</taxon>
        <taxon>Actinomycetes</taxon>
        <taxon>Propionibacteriales</taxon>
        <taxon>Nocardioidaceae</taxon>
        <taxon>Nocardioides</taxon>
    </lineage>
</organism>
<accession>A0ABS2M8N0</accession>
<feature type="chain" id="PRO_5047171960" evidence="3">
    <location>
        <begin position="31"/>
        <end position="611"/>
    </location>
</feature>
<feature type="signal peptide" evidence="3">
    <location>
        <begin position="1"/>
        <end position="30"/>
    </location>
</feature>
<comment type="caution">
    <text evidence="4">The sequence shown here is derived from an EMBL/GenBank/DDBJ whole genome shotgun (WGS) entry which is preliminary data.</text>
</comment>
<feature type="compositionally biased region" description="Low complexity" evidence="1">
    <location>
        <begin position="204"/>
        <end position="213"/>
    </location>
</feature>
<gene>
    <name evidence="4" type="ORF">JOE61_001357</name>
</gene>
<keyword evidence="2" id="KW-0472">Membrane</keyword>
<dbReference type="EMBL" id="JAFBBZ010000001">
    <property type="protein sequence ID" value="MBM7507543.1"/>
    <property type="molecule type" value="Genomic_DNA"/>
</dbReference>
<evidence type="ECO:0000256" key="2">
    <source>
        <dbReference type="SAM" id="Phobius"/>
    </source>
</evidence>
<keyword evidence="5" id="KW-1185">Reference proteome</keyword>
<proteinExistence type="predicted"/>
<feature type="compositionally biased region" description="Low complexity" evidence="1">
    <location>
        <begin position="253"/>
        <end position="262"/>
    </location>
</feature>
<feature type="compositionally biased region" description="Low complexity" evidence="1">
    <location>
        <begin position="528"/>
        <end position="538"/>
    </location>
</feature>
<dbReference type="Proteomes" id="UP000732378">
    <property type="component" value="Unassembled WGS sequence"/>
</dbReference>
<dbReference type="PROSITE" id="PS51318">
    <property type="entry name" value="TAT"/>
    <property type="match status" value="1"/>
</dbReference>
<dbReference type="RefSeq" id="WP_193670150.1">
    <property type="nucleotide sequence ID" value="NZ_JACDTV010000012.1"/>
</dbReference>
<feature type="region of interest" description="Disordered" evidence="1">
    <location>
        <begin position="171"/>
        <end position="277"/>
    </location>
</feature>
<feature type="compositionally biased region" description="Gly residues" evidence="1">
    <location>
        <begin position="514"/>
        <end position="527"/>
    </location>
</feature>
<evidence type="ECO:0000313" key="4">
    <source>
        <dbReference type="EMBL" id="MBM7507543.1"/>
    </source>
</evidence>